<protein>
    <submittedName>
        <fullName evidence="2">Uncharacterized protein</fullName>
    </submittedName>
</protein>
<dbReference type="PANTHER" id="PTHR42111">
    <property type="entry name" value="YALI0D23727P"/>
    <property type="match status" value="1"/>
</dbReference>
<dbReference type="EMBL" id="JAZAVK010000008">
    <property type="protein sequence ID" value="KAK7431924.1"/>
    <property type="molecule type" value="Genomic_DNA"/>
</dbReference>
<feature type="region of interest" description="Disordered" evidence="1">
    <location>
        <begin position="285"/>
        <end position="345"/>
    </location>
</feature>
<feature type="region of interest" description="Disordered" evidence="1">
    <location>
        <begin position="357"/>
        <end position="380"/>
    </location>
</feature>
<feature type="compositionally biased region" description="Polar residues" evidence="1">
    <location>
        <begin position="124"/>
        <end position="144"/>
    </location>
</feature>
<sequence>MSLAEPATAPPGGRYAEAILAEERLNNSTPRAANAVEDEDSHPEDGKKDGKSKMRSLFSLGKKKVPITKKSTDTSRSDARSQSPSKSNSATTSPPSLSRDTSKLSATQSSTWATQGDQAFVLPSSPSRGFTGSPRLSSPATSQIFERDVQESSALSPNSPAIPTHIQTEDHIPSVLDDASEAITNQKLDPDTVEIVTHSSHQPAAVTINQVDQPASEWAAELASFADRDIVSADNASNYGSLDSADVRRLSFISFADVVQAEHGSHSAVPGSRDSIHMAGLTSFPAALNRSPSPIRSPVSSQGPETSPPTSNPGSMKGLELSPPRKPLGSPTSMTHLNISVPGGDLNIETMSQALRRTGSADLSNVRSIPTSPIEGSNLR</sequence>
<reference evidence="2 3" key="1">
    <citation type="journal article" date="2025" name="Microbiol. Resour. Announc.">
        <title>Draft genome sequences for Neonectria magnoliae and Neonectria punicea, canker pathogens of Liriodendron tulipifera and Acer saccharum in West Virginia.</title>
        <authorList>
            <person name="Petronek H.M."/>
            <person name="Kasson M.T."/>
            <person name="Metheny A.M."/>
            <person name="Stauder C.M."/>
            <person name="Lovett B."/>
            <person name="Lynch S.C."/>
            <person name="Garnas J.R."/>
            <person name="Kasson L.R."/>
            <person name="Stajich J.E."/>
        </authorList>
    </citation>
    <scope>NUCLEOTIDE SEQUENCE [LARGE SCALE GENOMIC DNA]</scope>
    <source>
        <strain evidence="2 3">NRRL 64651</strain>
    </source>
</reference>
<keyword evidence="3" id="KW-1185">Reference proteome</keyword>
<name>A0ABR1IF57_9HYPO</name>
<feature type="compositionally biased region" description="Polar residues" evidence="1">
    <location>
        <begin position="151"/>
        <end position="161"/>
    </location>
</feature>
<evidence type="ECO:0000313" key="3">
    <source>
        <dbReference type="Proteomes" id="UP001498421"/>
    </source>
</evidence>
<evidence type="ECO:0000313" key="2">
    <source>
        <dbReference type="EMBL" id="KAK7431924.1"/>
    </source>
</evidence>
<comment type="caution">
    <text evidence="2">The sequence shown here is derived from an EMBL/GenBank/DDBJ whole genome shotgun (WGS) entry which is preliminary data.</text>
</comment>
<proteinExistence type="predicted"/>
<feature type="compositionally biased region" description="Polar residues" evidence="1">
    <location>
        <begin position="80"/>
        <end position="117"/>
    </location>
</feature>
<feature type="compositionally biased region" description="Basic and acidic residues" evidence="1">
    <location>
        <begin position="43"/>
        <end position="52"/>
    </location>
</feature>
<feature type="compositionally biased region" description="Low complexity" evidence="1">
    <location>
        <begin position="290"/>
        <end position="301"/>
    </location>
</feature>
<accession>A0ABR1IF57</accession>
<feature type="compositionally biased region" description="Basic and acidic residues" evidence="1">
    <location>
        <begin position="70"/>
        <end position="79"/>
    </location>
</feature>
<evidence type="ECO:0000256" key="1">
    <source>
        <dbReference type="SAM" id="MobiDB-lite"/>
    </source>
</evidence>
<organism evidence="2 3">
    <name type="scientific">Neonectria magnoliae</name>
    <dbReference type="NCBI Taxonomy" id="2732573"/>
    <lineage>
        <taxon>Eukaryota</taxon>
        <taxon>Fungi</taxon>
        <taxon>Dikarya</taxon>
        <taxon>Ascomycota</taxon>
        <taxon>Pezizomycotina</taxon>
        <taxon>Sordariomycetes</taxon>
        <taxon>Hypocreomycetidae</taxon>
        <taxon>Hypocreales</taxon>
        <taxon>Nectriaceae</taxon>
        <taxon>Neonectria</taxon>
    </lineage>
</organism>
<dbReference type="Proteomes" id="UP001498421">
    <property type="component" value="Unassembled WGS sequence"/>
</dbReference>
<dbReference type="PANTHER" id="PTHR42111:SF1">
    <property type="entry name" value="YALI0D23727P"/>
    <property type="match status" value="1"/>
</dbReference>
<feature type="region of interest" description="Disordered" evidence="1">
    <location>
        <begin position="22"/>
        <end position="163"/>
    </location>
</feature>
<gene>
    <name evidence="2" type="ORF">QQZ08_001543</name>
</gene>